<gene>
    <name evidence="3" type="ORF">IAB02_09970</name>
</gene>
<dbReference type="InterPro" id="IPR001387">
    <property type="entry name" value="Cro/C1-type_HTH"/>
</dbReference>
<dbReference type="GO" id="GO:0003700">
    <property type="term" value="F:DNA-binding transcription factor activity"/>
    <property type="evidence" value="ECO:0007669"/>
    <property type="project" value="TreeGrafter"/>
</dbReference>
<feature type="domain" description="HTH cro/C1-type" evidence="2">
    <location>
        <begin position="17"/>
        <end position="71"/>
    </location>
</feature>
<dbReference type="Pfam" id="PF12844">
    <property type="entry name" value="HTH_19"/>
    <property type="match status" value="1"/>
</dbReference>
<protein>
    <submittedName>
        <fullName evidence="3">Helix-turn-helix transcriptional regulator</fullName>
    </submittedName>
</protein>
<name>A0A9D1ID80_9FIRM</name>
<evidence type="ECO:0000313" key="3">
    <source>
        <dbReference type="EMBL" id="HIU34878.1"/>
    </source>
</evidence>
<dbReference type="GO" id="GO:0003677">
    <property type="term" value="F:DNA binding"/>
    <property type="evidence" value="ECO:0007669"/>
    <property type="project" value="UniProtKB-KW"/>
</dbReference>
<reference evidence="3" key="1">
    <citation type="submission" date="2020-10" db="EMBL/GenBank/DDBJ databases">
        <authorList>
            <person name="Gilroy R."/>
        </authorList>
    </citation>
    <scope>NUCLEOTIDE SEQUENCE</scope>
    <source>
        <strain evidence="3">ChiHcec3-11533</strain>
    </source>
</reference>
<dbReference type="SMART" id="SM00530">
    <property type="entry name" value="HTH_XRE"/>
    <property type="match status" value="1"/>
</dbReference>
<dbReference type="Proteomes" id="UP000824072">
    <property type="component" value="Unassembled WGS sequence"/>
</dbReference>
<dbReference type="InterPro" id="IPR010982">
    <property type="entry name" value="Lambda_DNA-bd_dom_sf"/>
</dbReference>
<comment type="caution">
    <text evidence="3">The sequence shown here is derived from an EMBL/GenBank/DDBJ whole genome shotgun (WGS) entry which is preliminary data.</text>
</comment>
<dbReference type="EMBL" id="DVMU01000210">
    <property type="protein sequence ID" value="HIU34878.1"/>
    <property type="molecule type" value="Genomic_DNA"/>
</dbReference>
<evidence type="ECO:0000259" key="2">
    <source>
        <dbReference type="PROSITE" id="PS50943"/>
    </source>
</evidence>
<dbReference type="Gene3D" id="1.10.260.40">
    <property type="entry name" value="lambda repressor-like DNA-binding domains"/>
    <property type="match status" value="1"/>
</dbReference>
<sequence length="108" mass="12469">MQRGSGEISYQDIGRRIRARRRQLKLSQMKVSERIGRSLSFYGHVERGTRVLSVETFAKICCELNISATYLLFGHTDRELSNPPTSCPIDQEQIYSLHRAIDQWIANL</sequence>
<dbReference type="PANTHER" id="PTHR46797:SF1">
    <property type="entry name" value="METHYLPHOSPHONATE SYNTHASE"/>
    <property type="match status" value="1"/>
</dbReference>
<dbReference type="SUPFAM" id="SSF47413">
    <property type="entry name" value="lambda repressor-like DNA-binding domains"/>
    <property type="match status" value="1"/>
</dbReference>
<dbReference type="GO" id="GO:0005829">
    <property type="term" value="C:cytosol"/>
    <property type="evidence" value="ECO:0007669"/>
    <property type="project" value="TreeGrafter"/>
</dbReference>
<dbReference type="InterPro" id="IPR050807">
    <property type="entry name" value="TransReg_Diox_bact_type"/>
</dbReference>
<evidence type="ECO:0000313" key="4">
    <source>
        <dbReference type="Proteomes" id="UP000824072"/>
    </source>
</evidence>
<evidence type="ECO:0000256" key="1">
    <source>
        <dbReference type="ARBA" id="ARBA00023125"/>
    </source>
</evidence>
<dbReference type="CDD" id="cd00093">
    <property type="entry name" value="HTH_XRE"/>
    <property type="match status" value="1"/>
</dbReference>
<reference evidence="3" key="2">
    <citation type="journal article" date="2021" name="PeerJ">
        <title>Extensive microbial diversity within the chicken gut microbiome revealed by metagenomics and culture.</title>
        <authorList>
            <person name="Gilroy R."/>
            <person name="Ravi A."/>
            <person name="Getino M."/>
            <person name="Pursley I."/>
            <person name="Horton D.L."/>
            <person name="Alikhan N.F."/>
            <person name="Baker D."/>
            <person name="Gharbi K."/>
            <person name="Hall N."/>
            <person name="Watson M."/>
            <person name="Adriaenssens E.M."/>
            <person name="Foster-Nyarko E."/>
            <person name="Jarju S."/>
            <person name="Secka A."/>
            <person name="Antonio M."/>
            <person name="Oren A."/>
            <person name="Chaudhuri R.R."/>
            <person name="La Ragione R."/>
            <person name="Hildebrand F."/>
            <person name="Pallen M.J."/>
        </authorList>
    </citation>
    <scope>NUCLEOTIDE SEQUENCE</scope>
    <source>
        <strain evidence="3">ChiHcec3-11533</strain>
    </source>
</reference>
<proteinExistence type="predicted"/>
<organism evidence="3 4">
    <name type="scientific">Candidatus Pullichristensenella excrementigallinarum</name>
    <dbReference type="NCBI Taxonomy" id="2840907"/>
    <lineage>
        <taxon>Bacteria</taxon>
        <taxon>Bacillati</taxon>
        <taxon>Bacillota</taxon>
        <taxon>Clostridia</taxon>
        <taxon>Candidatus Pullichristensenella</taxon>
    </lineage>
</organism>
<dbReference type="PROSITE" id="PS50943">
    <property type="entry name" value="HTH_CROC1"/>
    <property type="match status" value="1"/>
</dbReference>
<accession>A0A9D1ID80</accession>
<dbReference type="AlphaFoldDB" id="A0A9D1ID80"/>
<dbReference type="PANTHER" id="PTHR46797">
    <property type="entry name" value="HTH-TYPE TRANSCRIPTIONAL REGULATOR"/>
    <property type="match status" value="1"/>
</dbReference>
<keyword evidence="1" id="KW-0238">DNA-binding</keyword>